<dbReference type="EMBL" id="WHOA01000231">
    <property type="protein sequence ID" value="NOU75763.1"/>
    <property type="molecule type" value="Genomic_DNA"/>
</dbReference>
<keyword evidence="1" id="KW-0472">Membrane</keyword>
<feature type="transmembrane region" description="Helical" evidence="1">
    <location>
        <begin position="6"/>
        <end position="23"/>
    </location>
</feature>
<organism evidence="2 3">
    <name type="scientific">Paenibacillus phytorum</name>
    <dbReference type="NCBI Taxonomy" id="2654977"/>
    <lineage>
        <taxon>Bacteria</taxon>
        <taxon>Bacillati</taxon>
        <taxon>Bacillota</taxon>
        <taxon>Bacilli</taxon>
        <taxon>Bacillales</taxon>
        <taxon>Paenibacillaceae</taxon>
        <taxon>Paenibacillus</taxon>
    </lineage>
</organism>
<accession>A0ABX1Y4F5</accession>
<evidence type="ECO:0000313" key="3">
    <source>
        <dbReference type="Proteomes" id="UP000616779"/>
    </source>
</evidence>
<reference evidence="2 3" key="1">
    <citation type="submission" date="2019-10" db="EMBL/GenBank/DDBJ databases">
        <title>Description of Paenibacillus terrestris sp. nov.</title>
        <authorList>
            <person name="Carlier A."/>
            <person name="Qi S."/>
        </authorList>
    </citation>
    <scope>NUCLEOTIDE SEQUENCE [LARGE SCALE GENOMIC DNA]</scope>
    <source>
        <strain evidence="2 3">LMG 31458</strain>
    </source>
</reference>
<dbReference type="Proteomes" id="UP000616779">
    <property type="component" value="Unassembled WGS sequence"/>
</dbReference>
<gene>
    <name evidence="2" type="ORF">GC098_31105</name>
</gene>
<feature type="transmembrane region" description="Helical" evidence="1">
    <location>
        <begin position="70"/>
        <end position="88"/>
    </location>
</feature>
<keyword evidence="1" id="KW-0812">Transmembrane</keyword>
<dbReference type="RefSeq" id="WP_171647718.1">
    <property type="nucleotide sequence ID" value="NZ_WHOA01000231.1"/>
</dbReference>
<name>A0ABX1Y4F5_9BACL</name>
<keyword evidence="3" id="KW-1185">Reference proteome</keyword>
<sequence length="98" mass="11284">MSIIMVVLSILIPISMLISAWLFKMCRIVYHVLAVGCAYVFGIISVLAIYEILRDETVFMTNIHGIFQNWLFLLSGAYLGCYGIYTLLRWTLKELRSE</sequence>
<evidence type="ECO:0000313" key="2">
    <source>
        <dbReference type="EMBL" id="NOU75763.1"/>
    </source>
</evidence>
<proteinExistence type="predicted"/>
<feature type="transmembrane region" description="Helical" evidence="1">
    <location>
        <begin position="30"/>
        <end position="50"/>
    </location>
</feature>
<comment type="caution">
    <text evidence="2">The sequence shown here is derived from an EMBL/GenBank/DDBJ whole genome shotgun (WGS) entry which is preliminary data.</text>
</comment>
<evidence type="ECO:0000256" key="1">
    <source>
        <dbReference type="SAM" id="Phobius"/>
    </source>
</evidence>
<protein>
    <submittedName>
        <fullName evidence="2">Transposase</fullName>
    </submittedName>
</protein>
<keyword evidence="1" id="KW-1133">Transmembrane helix</keyword>